<dbReference type="Proteomes" id="UP000184404">
    <property type="component" value="Unassembled WGS sequence"/>
</dbReference>
<evidence type="ECO:0000313" key="3">
    <source>
        <dbReference type="EMBL" id="SHF33175.1"/>
    </source>
</evidence>
<dbReference type="EMBL" id="FQUG01000014">
    <property type="protein sequence ID" value="SHF33175.1"/>
    <property type="molecule type" value="Genomic_DNA"/>
</dbReference>
<dbReference type="InterPro" id="IPR003509">
    <property type="entry name" value="UPF0102_YraN-like"/>
</dbReference>
<dbReference type="GO" id="GO:0004519">
    <property type="term" value="F:endonuclease activity"/>
    <property type="evidence" value="ECO:0007669"/>
    <property type="project" value="UniProtKB-KW"/>
</dbReference>
<dbReference type="CDD" id="cd20736">
    <property type="entry name" value="PoNe_Nuclease"/>
    <property type="match status" value="1"/>
</dbReference>
<keyword evidence="4" id="KW-1185">Reference proteome</keyword>
<dbReference type="InterPro" id="IPR011856">
    <property type="entry name" value="tRNA_endonuc-like_dom_sf"/>
</dbReference>
<organism evidence="3 4">
    <name type="scientific">Schwartzia succinivorans DSM 10502</name>
    <dbReference type="NCBI Taxonomy" id="1123243"/>
    <lineage>
        <taxon>Bacteria</taxon>
        <taxon>Bacillati</taxon>
        <taxon>Bacillota</taxon>
        <taxon>Negativicutes</taxon>
        <taxon>Selenomonadales</taxon>
        <taxon>Selenomonadaceae</taxon>
        <taxon>Schwartzia</taxon>
    </lineage>
</organism>
<dbReference type="AlphaFoldDB" id="A0A1M5ASI7"/>
<dbReference type="Gene3D" id="3.40.1350.10">
    <property type="match status" value="1"/>
</dbReference>
<dbReference type="OrthoDB" id="9802516at2"/>
<name>A0A1M5ASI7_9FIRM</name>
<dbReference type="RefSeq" id="WP_072936504.1">
    <property type="nucleotide sequence ID" value="NZ_FQUG01000014.1"/>
</dbReference>
<reference evidence="3 4" key="1">
    <citation type="submission" date="2016-11" db="EMBL/GenBank/DDBJ databases">
        <authorList>
            <person name="Jaros S."/>
            <person name="Januszkiewicz K."/>
            <person name="Wedrychowicz H."/>
        </authorList>
    </citation>
    <scope>NUCLEOTIDE SEQUENCE [LARGE SCALE GENOMIC DNA]</scope>
    <source>
        <strain evidence="3 4">DSM 10502</strain>
    </source>
</reference>
<keyword evidence="3" id="KW-0378">Hydrolase</keyword>
<dbReference type="NCBIfam" id="TIGR00252">
    <property type="entry name" value="YraN family protein"/>
    <property type="match status" value="1"/>
</dbReference>
<dbReference type="SUPFAM" id="SSF52980">
    <property type="entry name" value="Restriction endonuclease-like"/>
    <property type="match status" value="1"/>
</dbReference>
<sequence length="120" mass="14257">MNTKPLGNFGENVAADYLRQKRYTIMERQYRCKIGEIDIIARDNTGTVVFVEVKTRRNDNYGQPALAVTKHKQGKIIRTAMWYAHLKRFTQINFRFDVIEVYMYPNGEYRVQHYINAFEV</sequence>
<proteinExistence type="inferred from homology"/>
<evidence type="ECO:0000256" key="2">
    <source>
        <dbReference type="HAMAP-Rule" id="MF_00048"/>
    </source>
</evidence>
<dbReference type="InterPro" id="IPR011335">
    <property type="entry name" value="Restrct_endonuc-II-like"/>
</dbReference>
<dbReference type="NCBIfam" id="NF009154">
    <property type="entry name" value="PRK12497.3-3"/>
    <property type="match status" value="1"/>
</dbReference>
<dbReference type="STRING" id="1123243.SAMN02745190_02414"/>
<protein>
    <recommendedName>
        <fullName evidence="2">UPF0102 protein SAMN02745190_02414</fullName>
    </recommendedName>
</protein>
<dbReference type="PANTHER" id="PTHR34039:SF1">
    <property type="entry name" value="UPF0102 PROTEIN YRAN"/>
    <property type="match status" value="1"/>
</dbReference>
<gene>
    <name evidence="3" type="ORF">SAMN02745190_02414</name>
</gene>
<dbReference type="HAMAP" id="MF_00048">
    <property type="entry name" value="UPF0102"/>
    <property type="match status" value="1"/>
</dbReference>
<dbReference type="GO" id="GO:0003676">
    <property type="term" value="F:nucleic acid binding"/>
    <property type="evidence" value="ECO:0007669"/>
    <property type="project" value="InterPro"/>
</dbReference>
<evidence type="ECO:0000256" key="1">
    <source>
        <dbReference type="ARBA" id="ARBA00006738"/>
    </source>
</evidence>
<dbReference type="NCBIfam" id="NF009150">
    <property type="entry name" value="PRK12497.1-3"/>
    <property type="match status" value="1"/>
</dbReference>
<keyword evidence="3" id="KW-0540">Nuclease</keyword>
<accession>A0A1M5ASI7</accession>
<dbReference type="PANTHER" id="PTHR34039">
    <property type="entry name" value="UPF0102 PROTEIN YRAN"/>
    <property type="match status" value="1"/>
</dbReference>
<keyword evidence="3" id="KW-0255">Endonuclease</keyword>
<comment type="similarity">
    <text evidence="1 2">Belongs to the UPF0102 family.</text>
</comment>
<dbReference type="Pfam" id="PF02021">
    <property type="entry name" value="UPF0102"/>
    <property type="match status" value="1"/>
</dbReference>
<evidence type="ECO:0000313" key="4">
    <source>
        <dbReference type="Proteomes" id="UP000184404"/>
    </source>
</evidence>